<reference evidence="8" key="1">
    <citation type="submission" date="2025-08" db="UniProtKB">
        <authorList>
            <consortium name="RefSeq"/>
        </authorList>
    </citation>
    <scope>IDENTIFICATION</scope>
    <source>
        <tissue evidence="8">Leaf</tissue>
    </source>
</reference>
<accession>A0A8B8PQ03</accession>
<evidence type="ECO:0000313" key="8">
    <source>
        <dbReference type="RefSeq" id="XP_030536866.2"/>
    </source>
</evidence>
<evidence type="ECO:0000256" key="2">
    <source>
        <dbReference type="ARBA" id="ARBA00022723"/>
    </source>
</evidence>
<evidence type="ECO:0000259" key="6">
    <source>
        <dbReference type="PROSITE" id="PS50846"/>
    </source>
</evidence>
<dbReference type="PANTHER" id="PTHR45868">
    <property type="entry name" value="HEAVY METAL-ASSOCIATED ISOPRENYLATED PLANT PROTEIN 33-RELATED"/>
    <property type="match status" value="1"/>
</dbReference>
<organism evidence="7 8">
    <name type="scientific">Rhodamnia argentea</name>
    <dbReference type="NCBI Taxonomy" id="178133"/>
    <lineage>
        <taxon>Eukaryota</taxon>
        <taxon>Viridiplantae</taxon>
        <taxon>Streptophyta</taxon>
        <taxon>Embryophyta</taxon>
        <taxon>Tracheophyta</taxon>
        <taxon>Spermatophyta</taxon>
        <taxon>Magnoliopsida</taxon>
        <taxon>eudicotyledons</taxon>
        <taxon>Gunneridae</taxon>
        <taxon>Pentapetalae</taxon>
        <taxon>rosids</taxon>
        <taxon>malvids</taxon>
        <taxon>Myrtales</taxon>
        <taxon>Myrtaceae</taxon>
        <taxon>Myrtoideae</taxon>
        <taxon>Myrteae</taxon>
        <taxon>Australasian group</taxon>
        <taxon>Rhodamnia</taxon>
    </lineage>
</organism>
<dbReference type="CDD" id="cd00371">
    <property type="entry name" value="HMA"/>
    <property type="match status" value="1"/>
</dbReference>
<evidence type="ECO:0000256" key="3">
    <source>
        <dbReference type="ARBA" id="ARBA00023288"/>
    </source>
</evidence>
<protein>
    <submittedName>
        <fullName evidence="8">Uncharacterized protein LOC115745451</fullName>
    </submittedName>
</protein>
<proteinExistence type="inferred from homology"/>
<dbReference type="GO" id="GO:0046872">
    <property type="term" value="F:metal ion binding"/>
    <property type="evidence" value="ECO:0007669"/>
    <property type="project" value="UniProtKB-KW"/>
</dbReference>
<dbReference type="InterPro" id="IPR006121">
    <property type="entry name" value="HMA_dom"/>
</dbReference>
<keyword evidence="1" id="KW-0488">Methylation</keyword>
<dbReference type="SUPFAM" id="SSF55008">
    <property type="entry name" value="HMA, heavy metal-associated domain"/>
    <property type="match status" value="1"/>
</dbReference>
<keyword evidence="7" id="KW-1185">Reference proteome</keyword>
<evidence type="ECO:0000313" key="7">
    <source>
        <dbReference type="Proteomes" id="UP000827889"/>
    </source>
</evidence>
<gene>
    <name evidence="8" type="primary">LOC115745451</name>
</gene>
<dbReference type="Gene3D" id="3.30.70.100">
    <property type="match status" value="1"/>
</dbReference>
<dbReference type="AlphaFoldDB" id="A0A8B8PQ03"/>
<dbReference type="PANTHER" id="PTHR45868:SF19">
    <property type="entry name" value="HEAVY METAL-ASSOCIATED ISOPRENYLATED PLANT PROTEIN 37"/>
    <property type="match status" value="1"/>
</dbReference>
<dbReference type="Pfam" id="PF00403">
    <property type="entry name" value="HMA"/>
    <property type="match status" value="1"/>
</dbReference>
<keyword evidence="2" id="KW-0479">Metal-binding</keyword>
<evidence type="ECO:0000256" key="4">
    <source>
        <dbReference type="ARBA" id="ARBA00023289"/>
    </source>
</evidence>
<evidence type="ECO:0000256" key="5">
    <source>
        <dbReference type="ARBA" id="ARBA00024045"/>
    </source>
</evidence>
<comment type="similarity">
    <text evidence="5">Belongs to the HIPP family.</text>
</comment>
<name>A0A8B8PQ03_9MYRT</name>
<dbReference type="KEGG" id="rarg:115745451"/>
<sequence length="233" mass="26488">MSTNELGQHQMMKTHLLKVHINCLGCRRKVKKLLRKIDGVYTVHIDSEQELVTVSGTVDSDILIEKLAGSGKHAELFLPDFKTNQKQEGDGSKTYSDNDIQILRRADTMPSAFFEGDRTLGNYLNQNIGESASMARRVDALHWKGDMNPDVHTRRNGLGYAGFGGHPTDYQNLSAVHHHLPQMPIWVRPYQLQAPEIMHVHNHDELMVKDGPSDYSSYLSWLYGRQPEIHFTP</sequence>
<dbReference type="GeneID" id="115745451"/>
<keyword evidence="4" id="KW-0636">Prenylation</keyword>
<keyword evidence="3" id="KW-0449">Lipoprotein</keyword>
<dbReference type="Proteomes" id="UP000827889">
    <property type="component" value="Chromosome 8"/>
</dbReference>
<dbReference type="PROSITE" id="PS50846">
    <property type="entry name" value="HMA_2"/>
    <property type="match status" value="1"/>
</dbReference>
<dbReference type="InterPro" id="IPR036163">
    <property type="entry name" value="HMA_dom_sf"/>
</dbReference>
<dbReference type="RefSeq" id="XP_030536866.2">
    <property type="nucleotide sequence ID" value="XM_030681006.2"/>
</dbReference>
<evidence type="ECO:0000256" key="1">
    <source>
        <dbReference type="ARBA" id="ARBA00022481"/>
    </source>
</evidence>
<feature type="domain" description="HMA" evidence="6">
    <location>
        <begin position="12"/>
        <end position="75"/>
    </location>
</feature>